<reference evidence="2 3" key="1">
    <citation type="journal article" date="2011" name="Extremophiles">
        <title>Genomic analysis of Acidianus hospitalis W1 a host for studying crenarchaeal virus and plasmid life cycles.</title>
        <authorList>
            <person name="You X.Y."/>
            <person name="Liu C."/>
            <person name="Wang S.Y."/>
            <person name="Jiang C.Y."/>
            <person name="Shah S.A."/>
            <person name="Prangishvili D."/>
            <person name="She Q."/>
            <person name="Liu S.J."/>
            <person name="Garrett R.A."/>
        </authorList>
    </citation>
    <scope>NUCLEOTIDE SEQUENCE [LARGE SCALE GENOMIC DNA]</scope>
    <source>
        <strain evidence="2 3">W1</strain>
    </source>
</reference>
<proteinExistence type="predicted"/>
<accession>F4B7G1</accession>
<dbReference type="STRING" id="933801.Ahos_0679"/>
<dbReference type="GeneID" id="10600130"/>
<dbReference type="AlphaFoldDB" id="F4B7G1"/>
<dbReference type="NCBIfam" id="TIGR00304">
    <property type="entry name" value="TIGR00304 family membrane protein"/>
    <property type="match status" value="1"/>
</dbReference>
<keyword evidence="1" id="KW-0812">Transmembrane</keyword>
<dbReference type="InterPro" id="IPR002849">
    <property type="entry name" value="DUF131"/>
</dbReference>
<dbReference type="Proteomes" id="UP000008458">
    <property type="component" value="Chromosome"/>
</dbReference>
<dbReference type="Pfam" id="PF01998">
    <property type="entry name" value="DUF131"/>
    <property type="match status" value="1"/>
</dbReference>
<sequence length="94" mass="10237">MKLSVIGVGMSLIFIGFALLFISALSCTVSTPSTTSTAVGGLILIGPFPIFFGVGPKNELLPLTIFGIIFTIIAIIFFILTFYMFKKWSQRPEI</sequence>
<name>F4B7G1_ACIHW</name>
<dbReference type="EMBL" id="CP002535">
    <property type="protein sequence ID" value="AEE93566.1"/>
    <property type="molecule type" value="Genomic_DNA"/>
</dbReference>
<dbReference type="RefSeq" id="WP_013775482.1">
    <property type="nucleotide sequence ID" value="NC_015518.1"/>
</dbReference>
<evidence type="ECO:0000313" key="3">
    <source>
        <dbReference type="Proteomes" id="UP000008458"/>
    </source>
</evidence>
<keyword evidence="1" id="KW-0472">Membrane</keyword>
<dbReference type="PROSITE" id="PS51257">
    <property type="entry name" value="PROKAR_LIPOPROTEIN"/>
    <property type="match status" value="1"/>
</dbReference>
<feature type="transmembrane region" description="Helical" evidence="1">
    <location>
        <begin position="6"/>
        <end position="25"/>
    </location>
</feature>
<dbReference type="HOGENOM" id="CLU_149108_4_0_2"/>
<evidence type="ECO:0000313" key="2">
    <source>
        <dbReference type="EMBL" id="AEE93566.1"/>
    </source>
</evidence>
<evidence type="ECO:0008006" key="4">
    <source>
        <dbReference type="Google" id="ProtNLM"/>
    </source>
</evidence>
<organism evidence="2 3">
    <name type="scientific">Acidianus hospitalis (strain W1)</name>
    <dbReference type="NCBI Taxonomy" id="933801"/>
    <lineage>
        <taxon>Archaea</taxon>
        <taxon>Thermoproteota</taxon>
        <taxon>Thermoprotei</taxon>
        <taxon>Sulfolobales</taxon>
        <taxon>Sulfolobaceae</taxon>
        <taxon>Acidianus</taxon>
    </lineage>
</organism>
<gene>
    <name evidence="2" type="ordered locus">Ahos_0679</name>
</gene>
<evidence type="ECO:0000256" key="1">
    <source>
        <dbReference type="SAM" id="Phobius"/>
    </source>
</evidence>
<keyword evidence="3" id="KW-1185">Reference proteome</keyword>
<keyword evidence="1" id="KW-1133">Transmembrane helix</keyword>
<feature type="transmembrane region" description="Helical" evidence="1">
    <location>
        <begin position="60"/>
        <end position="85"/>
    </location>
</feature>
<protein>
    <recommendedName>
        <fullName evidence="4">DUF131 domain-containing protein</fullName>
    </recommendedName>
</protein>
<reference key="2">
    <citation type="journal article" date="2011" name="Extremophiles">
        <title>Genomic analyses of Acidianus hospitalis W1 a host for studying crenarchaeal virus and plasmid life cycles.</title>
        <authorList>
            <person name="You X.Y."/>
            <person name="Liu C."/>
            <person name="Wang S.Y."/>
            <person name="Jiang C.Y."/>
            <person name="Shah S.A."/>
            <person name="Prangishvili D."/>
            <person name="Liu S.J."/>
            <person name="Garrett R.A."/>
        </authorList>
    </citation>
    <scope>NUCLEOTIDE SEQUENCE</scope>
    <source>
        <strain>W1</strain>
    </source>
</reference>
<feature type="transmembrane region" description="Helical" evidence="1">
    <location>
        <begin position="37"/>
        <end position="54"/>
    </location>
</feature>
<dbReference type="KEGG" id="aho:Ahos_0679"/>